<evidence type="ECO:0000313" key="1">
    <source>
        <dbReference type="EMBL" id="MPN59937.1"/>
    </source>
</evidence>
<gene>
    <name evidence="1" type="ORF">SDC9_207660</name>
</gene>
<accession>A0A645J971</accession>
<organism evidence="1">
    <name type="scientific">bioreactor metagenome</name>
    <dbReference type="NCBI Taxonomy" id="1076179"/>
    <lineage>
        <taxon>unclassified sequences</taxon>
        <taxon>metagenomes</taxon>
        <taxon>ecological metagenomes</taxon>
    </lineage>
</organism>
<sequence length="89" mass="10214">MFQNKYRSLATRLMKLLLVVFSDKRFCAQQSLCYFSSGQDRSVERLDTQVPTRQSKPCYSGLLGILHDWLPILADDVIAILICEIFIGK</sequence>
<dbReference type="AlphaFoldDB" id="A0A645J971"/>
<proteinExistence type="predicted"/>
<reference evidence="1" key="1">
    <citation type="submission" date="2019-08" db="EMBL/GenBank/DDBJ databases">
        <authorList>
            <person name="Kucharzyk K."/>
            <person name="Murdoch R.W."/>
            <person name="Higgins S."/>
            <person name="Loffler F."/>
        </authorList>
    </citation>
    <scope>NUCLEOTIDE SEQUENCE</scope>
</reference>
<protein>
    <submittedName>
        <fullName evidence="1">Uncharacterized protein</fullName>
    </submittedName>
</protein>
<dbReference type="EMBL" id="VSSQ01134540">
    <property type="protein sequence ID" value="MPN59937.1"/>
    <property type="molecule type" value="Genomic_DNA"/>
</dbReference>
<comment type="caution">
    <text evidence="1">The sequence shown here is derived from an EMBL/GenBank/DDBJ whole genome shotgun (WGS) entry which is preliminary data.</text>
</comment>
<name>A0A645J971_9ZZZZ</name>